<feature type="region of interest" description="Disordered" evidence="1">
    <location>
        <begin position="1"/>
        <end position="25"/>
    </location>
</feature>
<dbReference type="STRING" id="1064592.G0VAH2"/>
<dbReference type="OMA" id="HFPTGYG"/>
<accession>G0VAH2</accession>
<dbReference type="InterPro" id="IPR013240">
    <property type="entry name" value="DNA-dir_RNA_pol1_su_RPA34"/>
</dbReference>
<gene>
    <name evidence="2" type="primary">NCAS0B08180</name>
    <name evidence="2" type="ordered locus">NCAS_0B08180</name>
</gene>
<proteinExistence type="predicted"/>
<dbReference type="OrthoDB" id="4089784at2759"/>
<feature type="region of interest" description="Disordered" evidence="1">
    <location>
        <begin position="173"/>
        <end position="212"/>
    </location>
</feature>
<dbReference type="Gene3D" id="6.20.250.70">
    <property type="match status" value="1"/>
</dbReference>
<sequence length="212" mass="24236">MAKVSLSKDFVSDSESDSSEDENINLDFVPPSDYKKVSHLKKFKTAKGDNEEVWLLNFPSNVDLSSLKTLSVPESTNDEAIIKLNKKKYSVSRAKNSDEFSNLQLLIPTEDRESLSISPNFKKFDKVFTISENTSIPDIKLEEVKVPRKDVPKVEGLILRHFATGYDAEDFDVKESESAKSEKKPSKKRHHKDEDGENKKKKKKDKKKKEKK</sequence>
<keyword evidence="3" id="KW-1185">Reference proteome</keyword>
<dbReference type="InterPro" id="IPR053263">
    <property type="entry name" value="Euk_RPA34_RNAP_subunit"/>
</dbReference>
<dbReference type="AlphaFoldDB" id="G0VAH2"/>
<dbReference type="HOGENOM" id="CLU_090034_0_0_1"/>
<dbReference type="RefSeq" id="XP_003675273.1">
    <property type="nucleotide sequence ID" value="XM_003675225.1"/>
</dbReference>
<reference evidence="2 3" key="1">
    <citation type="journal article" date="2011" name="Proc. Natl. Acad. Sci. U.S.A.">
        <title>Evolutionary erosion of yeast sex chromosomes by mating-type switching accidents.</title>
        <authorList>
            <person name="Gordon J.L."/>
            <person name="Armisen D."/>
            <person name="Proux-Wera E."/>
            <person name="Oheigeartaigh S.S."/>
            <person name="Byrne K.P."/>
            <person name="Wolfe K.H."/>
        </authorList>
    </citation>
    <scope>NUCLEOTIDE SEQUENCE [LARGE SCALE GENOMIC DNA]</scope>
    <source>
        <strain evidence="3">ATCC 76901 / BCRC 22586 / CBS 4309 / NBRC 1992 / NRRL Y-12630</strain>
    </source>
</reference>
<dbReference type="GO" id="GO:0006363">
    <property type="term" value="P:termination of RNA polymerase I transcription"/>
    <property type="evidence" value="ECO:0007669"/>
    <property type="project" value="EnsemblFungi"/>
</dbReference>
<feature type="compositionally biased region" description="Basic residues" evidence="1">
    <location>
        <begin position="199"/>
        <end position="212"/>
    </location>
</feature>
<dbReference type="InParanoid" id="G0VAH2"/>
<dbReference type="Proteomes" id="UP000001640">
    <property type="component" value="Chromosome 2"/>
</dbReference>
<dbReference type="eggNOG" id="ENOG502S2EI">
    <property type="taxonomic scope" value="Eukaryota"/>
</dbReference>
<evidence type="ECO:0000313" key="2">
    <source>
        <dbReference type="EMBL" id="CCC68902.1"/>
    </source>
</evidence>
<dbReference type="KEGG" id="ncs:NCAS_0B08180"/>
<dbReference type="Pfam" id="PF08208">
    <property type="entry name" value="RNA_polI_A34"/>
    <property type="match status" value="1"/>
</dbReference>
<protein>
    <recommendedName>
        <fullName evidence="4">DNA-directed RNA polymerase I subunit RPA34</fullName>
    </recommendedName>
</protein>
<evidence type="ECO:0000313" key="3">
    <source>
        <dbReference type="Proteomes" id="UP000001640"/>
    </source>
</evidence>
<name>G0VAH2_NAUCA</name>
<dbReference type="GO" id="GO:0005736">
    <property type="term" value="C:RNA polymerase I complex"/>
    <property type="evidence" value="ECO:0007669"/>
    <property type="project" value="EnsemblFungi"/>
</dbReference>
<dbReference type="EMBL" id="HE576753">
    <property type="protein sequence ID" value="CCC68902.1"/>
    <property type="molecule type" value="Genomic_DNA"/>
</dbReference>
<dbReference type="GO" id="GO:0006361">
    <property type="term" value="P:transcription initiation at RNA polymerase I promoter"/>
    <property type="evidence" value="ECO:0007669"/>
    <property type="project" value="EnsemblFungi"/>
</dbReference>
<dbReference type="GeneID" id="96902459"/>
<evidence type="ECO:0000256" key="1">
    <source>
        <dbReference type="SAM" id="MobiDB-lite"/>
    </source>
</evidence>
<feature type="compositionally biased region" description="Basic and acidic residues" evidence="1">
    <location>
        <begin position="173"/>
        <end position="184"/>
    </location>
</feature>
<organism evidence="2 3">
    <name type="scientific">Naumovozyma castellii</name>
    <name type="common">Yeast</name>
    <name type="synonym">Saccharomyces castellii</name>
    <dbReference type="NCBI Taxonomy" id="27288"/>
    <lineage>
        <taxon>Eukaryota</taxon>
        <taxon>Fungi</taxon>
        <taxon>Dikarya</taxon>
        <taxon>Ascomycota</taxon>
        <taxon>Saccharomycotina</taxon>
        <taxon>Saccharomycetes</taxon>
        <taxon>Saccharomycetales</taxon>
        <taxon>Saccharomycetaceae</taxon>
        <taxon>Naumovozyma</taxon>
    </lineage>
</organism>
<dbReference type="PANTHER" id="PTHR28155">
    <property type="entry name" value="ACR243WP"/>
    <property type="match status" value="1"/>
</dbReference>
<evidence type="ECO:0008006" key="4">
    <source>
        <dbReference type="Google" id="ProtNLM"/>
    </source>
</evidence>
<dbReference type="GO" id="GO:0006362">
    <property type="term" value="P:transcription elongation by RNA polymerase I"/>
    <property type="evidence" value="ECO:0007669"/>
    <property type="project" value="EnsemblFungi"/>
</dbReference>
<dbReference type="PANTHER" id="PTHR28155:SF1">
    <property type="entry name" value="DNA-DIRECTED RNA POLYMERASE I SUBUNIT RPA34.5-DOMAIN-CONTAINING PROTEIN"/>
    <property type="match status" value="1"/>
</dbReference>
<dbReference type="GO" id="GO:0003899">
    <property type="term" value="F:DNA-directed RNA polymerase activity"/>
    <property type="evidence" value="ECO:0007669"/>
    <property type="project" value="EnsemblFungi"/>
</dbReference>
<feature type="compositionally biased region" description="Acidic residues" evidence="1">
    <location>
        <begin position="12"/>
        <end position="24"/>
    </location>
</feature>
<reference key="2">
    <citation type="submission" date="2011-08" db="EMBL/GenBank/DDBJ databases">
        <title>Genome sequence of Naumovozyma castellii.</title>
        <authorList>
            <person name="Gordon J.L."/>
            <person name="Armisen D."/>
            <person name="Proux-Wera E."/>
            <person name="OhEigeartaigh S.S."/>
            <person name="Byrne K.P."/>
            <person name="Wolfe K.H."/>
        </authorList>
    </citation>
    <scope>NUCLEOTIDE SEQUENCE</scope>
    <source>
        <strain>Type strain:CBS 4309</strain>
    </source>
</reference>
<dbReference type="FunCoup" id="G0VAH2">
    <property type="interactions" value="260"/>
</dbReference>